<organism evidence="2 3">
    <name type="scientific">Phakopsora pachyrhizi</name>
    <name type="common">Asian soybean rust disease fungus</name>
    <dbReference type="NCBI Taxonomy" id="170000"/>
    <lineage>
        <taxon>Eukaryota</taxon>
        <taxon>Fungi</taxon>
        <taxon>Dikarya</taxon>
        <taxon>Basidiomycota</taxon>
        <taxon>Pucciniomycotina</taxon>
        <taxon>Pucciniomycetes</taxon>
        <taxon>Pucciniales</taxon>
        <taxon>Phakopsoraceae</taxon>
        <taxon>Phakopsora</taxon>
    </lineage>
</organism>
<protein>
    <submittedName>
        <fullName evidence="2">Uncharacterized protein</fullName>
    </submittedName>
</protein>
<gene>
    <name evidence="2" type="ORF">PPACK8108_LOCUS19511</name>
</gene>
<reference evidence="2" key="1">
    <citation type="submission" date="2022-06" db="EMBL/GenBank/DDBJ databases">
        <authorList>
            <consortium name="SYNGENTA / RWTH Aachen University"/>
        </authorList>
    </citation>
    <scope>NUCLEOTIDE SEQUENCE</scope>
</reference>
<comment type="caution">
    <text evidence="2">The sequence shown here is derived from an EMBL/GenBank/DDBJ whole genome shotgun (WGS) entry which is preliminary data.</text>
</comment>
<evidence type="ECO:0000313" key="3">
    <source>
        <dbReference type="Proteomes" id="UP001153365"/>
    </source>
</evidence>
<keyword evidence="3" id="KW-1185">Reference proteome</keyword>
<sequence length="184" mass="20048">MTKAIARMTDEDVGWALLDTTDKEMIKRLLETLPRLRAAFSPTQAAQRTKNLEFIEDQLSPVMTSSSIGLGSQATALSLFNKKQVLFRSRTDTFYSHDQTTTINSDYTPASANSSTNISVHSKNKLASGDGPGSGTTKSFSLGLSLSHKGTCVSSPNTDQKAEYKLLQDFSQQLMGNTEDMIAL</sequence>
<dbReference type="Proteomes" id="UP001153365">
    <property type="component" value="Unassembled WGS sequence"/>
</dbReference>
<dbReference type="AlphaFoldDB" id="A0AAV0BEK7"/>
<evidence type="ECO:0000256" key="1">
    <source>
        <dbReference type="SAM" id="MobiDB-lite"/>
    </source>
</evidence>
<dbReference type="EMBL" id="CALTRL010005704">
    <property type="protein sequence ID" value="CAH7685041.1"/>
    <property type="molecule type" value="Genomic_DNA"/>
</dbReference>
<proteinExistence type="predicted"/>
<accession>A0AAV0BEK7</accession>
<feature type="region of interest" description="Disordered" evidence="1">
    <location>
        <begin position="106"/>
        <end position="138"/>
    </location>
</feature>
<name>A0AAV0BEK7_PHAPC</name>
<feature type="compositionally biased region" description="Polar residues" evidence="1">
    <location>
        <begin position="106"/>
        <end position="121"/>
    </location>
</feature>
<evidence type="ECO:0000313" key="2">
    <source>
        <dbReference type="EMBL" id="CAH7685041.1"/>
    </source>
</evidence>